<name>A0A2Z5GBM6_9BACT</name>
<gene>
    <name evidence="1" type="ORF">ACPOL_7229</name>
</gene>
<keyword evidence="1" id="KW-0614">Plasmid</keyword>
<protein>
    <submittedName>
        <fullName evidence="1">Uncharacterized protein</fullName>
    </submittedName>
</protein>
<geneLocation type="plasmid" evidence="2">
    <name>pacpol3</name>
</geneLocation>
<accession>A0A2Z5GBM6</accession>
<keyword evidence="2" id="KW-1185">Reference proteome</keyword>
<dbReference type="KEGG" id="abas:ACPOL_7229"/>
<sequence length="39" mass="4401">MEHKAAAAFVTYFLLSPWTFNKLDAPLTASYRKVTAARI</sequence>
<reference evidence="1 2" key="1">
    <citation type="journal article" date="2018" name="Front. Microbiol.">
        <title>Hydrolytic Capabilities as a Key to Environmental Success: Chitinolytic and Cellulolytic Acidobacteria From Acidic Sub-arctic Soils and Boreal Peatlands.</title>
        <authorList>
            <person name="Belova S.E."/>
            <person name="Ravin N.V."/>
            <person name="Pankratov T.A."/>
            <person name="Rakitin A.L."/>
            <person name="Ivanova A.A."/>
            <person name="Beletsky A.V."/>
            <person name="Mardanov A.V."/>
            <person name="Sinninghe Damste J.S."/>
            <person name="Dedysh S.N."/>
        </authorList>
    </citation>
    <scope>NUCLEOTIDE SEQUENCE [LARGE SCALE GENOMIC DNA]</scope>
    <source>
        <strain evidence="1 2">SBC82</strain>
        <plasmid evidence="2">pacpol3</plasmid>
    </source>
</reference>
<dbReference type="EMBL" id="CP030844">
    <property type="protein sequence ID" value="AXC16419.1"/>
    <property type="molecule type" value="Genomic_DNA"/>
</dbReference>
<proteinExistence type="predicted"/>
<dbReference type="Proteomes" id="UP000253606">
    <property type="component" value="Plasmid pACPOL3"/>
</dbReference>
<evidence type="ECO:0000313" key="2">
    <source>
        <dbReference type="Proteomes" id="UP000253606"/>
    </source>
</evidence>
<dbReference type="AlphaFoldDB" id="A0A2Z5GBM6"/>
<organism evidence="1 2">
    <name type="scientific">Acidisarcina polymorpha</name>
    <dbReference type="NCBI Taxonomy" id="2211140"/>
    <lineage>
        <taxon>Bacteria</taxon>
        <taxon>Pseudomonadati</taxon>
        <taxon>Acidobacteriota</taxon>
        <taxon>Terriglobia</taxon>
        <taxon>Terriglobales</taxon>
        <taxon>Acidobacteriaceae</taxon>
        <taxon>Acidisarcina</taxon>
    </lineage>
</organism>
<evidence type="ECO:0000313" key="1">
    <source>
        <dbReference type="EMBL" id="AXC16419.1"/>
    </source>
</evidence>